<comment type="caution">
    <text evidence="1">The sequence shown here is derived from an EMBL/GenBank/DDBJ whole genome shotgun (WGS) entry which is preliminary data.</text>
</comment>
<evidence type="ECO:0000313" key="1">
    <source>
        <dbReference type="EMBL" id="CAG8754197.1"/>
    </source>
</evidence>
<dbReference type="EMBL" id="CAJVQA010018470">
    <property type="protein sequence ID" value="CAG8754197.1"/>
    <property type="molecule type" value="Genomic_DNA"/>
</dbReference>
<dbReference type="AlphaFoldDB" id="A0A9N9NRD4"/>
<gene>
    <name evidence="1" type="ORF">CPELLU_LOCUS14903</name>
</gene>
<organism evidence="1 2">
    <name type="scientific">Cetraspora pellucida</name>
    <dbReference type="NCBI Taxonomy" id="1433469"/>
    <lineage>
        <taxon>Eukaryota</taxon>
        <taxon>Fungi</taxon>
        <taxon>Fungi incertae sedis</taxon>
        <taxon>Mucoromycota</taxon>
        <taxon>Glomeromycotina</taxon>
        <taxon>Glomeromycetes</taxon>
        <taxon>Diversisporales</taxon>
        <taxon>Gigasporaceae</taxon>
        <taxon>Cetraspora</taxon>
    </lineage>
</organism>
<evidence type="ECO:0000313" key="2">
    <source>
        <dbReference type="Proteomes" id="UP000789759"/>
    </source>
</evidence>
<keyword evidence="2" id="KW-1185">Reference proteome</keyword>
<dbReference type="Proteomes" id="UP000789759">
    <property type="component" value="Unassembled WGS sequence"/>
</dbReference>
<sequence length="108" mass="12357">PLVKIVETSNSSSSQLLVRSSVNRVEKRMLNKTNTNKVKRQTIETEKTKQIILTKVQKAKLCYLHKSGYIQLSLANYFKIGESTVSKILKQEDYWLSIDPNLSQAKSK</sequence>
<proteinExistence type="predicted"/>
<feature type="non-terminal residue" evidence="1">
    <location>
        <position position="1"/>
    </location>
</feature>
<reference evidence="1" key="1">
    <citation type="submission" date="2021-06" db="EMBL/GenBank/DDBJ databases">
        <authorList>
            <person name="Kallberg Y."/>
            <person name="Tangrot J."/>
            <person name="Rosling A."/>
        </authorList>
    </citation>
    <scope>NUCLEOTIDE SEQUENCE</scope>
    <source>
        <strain evidence="1">FL966</strain>
    </source>
</reference>
<protein>
    <submittedName>
        <fullName evidence="1">5912_t:CDS:1</fullName>
    </submittedName>
</protein>
<accession>A0A9N9NRD4</accession>
<dbReference type="Gene3D" id="1.10.10.60">
    <property type="entry name" value="Homeodomain-like"/>
    <property type="match status" value="1"/>
</dbReference>
<dbReference type="OrthoDB" id="2434532at2759"/>
<name>A0A9N9NRD4_9GLOM</name>